<name>A0A5K7ZMY8_9BACT</name>
<comment type="similarity">
    <text evidence="1">Belongs to the ParB family.</text>
</comment>
<dbReference type="InterPro" id="IPR036086">
    <property type="entry name" value="ParB/Sulfiredoxin_sf"/>
</dbReference>
<evidence type="ECO:0000313" key="5">
    <source>
        <dbReference type="EMBL" id="BBO82646.1"/>
    </source>
</evidence>
<dbReference type="KEGG" id="dov:DSCO28_32120"/>
<evidence type="ECO:0000256" key="3">
    <source>
        <dbReference type="ARBA" id="ARBA00023125"/>
    </source>
</evidence>
<dbReference type="InterPro" id="IPR057240">
    <property type="entry name" value="ParB_dimer_C"/>
</dbReference>
<organism evidence="5 6">
    <name type="scientific">Desulfosarcina ovata subsp. sediminis</name>
    <dbReference type="NCBI Taxonomy" id="885957"/>
    <lineage>
        <taxon>Bacteria</taxon>
        <taxon>Pseudomonadati</taxon>
        <taxon>Thermodesulfobacteriota</taxon>
        <taxon>Desulfobacteria</taxon>
        <taxon>Desulfobacterales</taxon>
        <taxon>Desulfosarcinaceae</taxon>
        <taxon>Desulfosarcina</taxon>
    </lineage>
</organism>
<dbReference type="FunFam" id="3.90.1530.30:FF:000001">
    <property type="entry name" value="Chromosome partitioning protein ParB"/>
    <property type="match status" value="1"/>
</dbReference>
<dbReference type="Gene3D" id="3.90.1530.30">
    <property type="match status" value="1"/>
</dbReference>
<dbReference type="Pfam" id="PF23552">
    <property type="entry name" value="ParB_C"/>
    <property type="match status" value="1"/>
</dbReference>
<gene>
    <name evidence="5" type="primary">spo0J</name>
    <name evidence="5" type="ORF">DSCO28_32120</name>
</gene>
<dbReference type="InterPro" id="IPR050336">
    <property type="entry name" value="Chromosome_partition/occlusion"/>
</dbReference>
<dbReference type="EMBL" id="AP021876">
    <property type="protein sequence ID" value="BBO82646.1"/>
    <property type="molecule type" value="Genomic_DNA"/>
</dbReference>
<feature type="domain" description="ParB-like N-terminal" evidence="4">
    <location>
        <begin position="32"/>
        <end position="121"/>
    </location>
</feature>
<sequence>MALGKGLDALIPDLSVVDAVSGASSSRPKDYFLCEIDMLRPNRYQPRRQFADAELAELAESIRSQGIIQPLLVRRDDVGYELVAGERRLRAAVLAGLDRVPVVVRDISDAKMLEISIVENIQRENLNPMEEAEAYHRLITEFSLTQEEAAERVGKSRSAVANFLRLRQLPDPIQTSILEGALSMGHARALLGADTPAKQQVAWREVMAKKLSVRETEALIKRLNAEEKPAQAPEPTPDQRYFNDVSEDLSRHFGTRVRIQRKGKKGRVEIDFFSDDDLNRLLGMLRNG</sequence>
<dbReference type="GO" id="GO:0005694">
    <property type="term" value="C:chromosome"/>
    <property type="evidence" value="ECO:0007669"/>
    <property type="project" value="TreeGrafter"/>
</dbReference>
<protein>
    <submittedName>
        <fullName evidence="5">Stage 0 sporulation protein J</fullName>
    </submittedName>
</protein>
<dbReference type="InterPro" id="IPR041468">
    <property type="entry name" value="HTH_ParB/Spo0J"/>
</dbReference>
<keyword evidence="2" id="KW-0159">Chromosome partition</keyword>
<dbReference type="InterPro" id="IPR003115">
    <property type="entry name" value="ParB_N"/>
</dbReference>
<dbReference type="PANTHER" id="PTHR33375:SF1">
    <property type="entry name" value="CHROMOSOME-PARTITIONING PROTEIN PARB-RELATED"/>
    <property type="match status" value="1"/>
</dbReference>
<proteinExistence type="inferred from homology"/>
<dbReference type="Pfam" id="PF02195">
    <property type="entry name" value="ParB_N"/>
    <property type="match status" value="1"/>
</dbReference>
<dbReference type="SUPFAM" id="SSF109709">
    <property type="entry name" value="KorB DNA-binding domain-like"/>
    <property type="match status" value="1"/>
</dbReference>
<dbReference type="SUPFAM" id="SSF110849">
    <property type="entry name" value="ParB/Sulfiredoxin"/>
    <property type="match status" value="1"/>
</dbReference>
<dbReference type="GO" id="GO:0007059">
    <property type="term" value="P:chromosome segregation"/>
    <property type="evidence" value="ECO:0007669"/>
    <property type="project" value="UniProtKB-KW"/>
</dbReference>
<dbReference type="SMART" id="SM00470">
    <property type="entry name" value="ParB"/>
    <property type="match status" value="1"/>
</dbReference>
<dbReference type="Pfam" id="PF17762">
    <property type="entry name" value="HTH_ParB"/>
    <property type="match status" value="1"/>
</dbReference>
<dbReference type="PANTHER" id="PTHR33375">
    <property type="entry name" value="CHROMOSOME-PARTITIONING PROTEIN PARB-RELATED"/>
    <property type="match status" value="1"/>
</dbReference>
<dbReference type="NCBIfam" id="TIGR00180">
    <property type="entry name" value="parB_part"/>
    <property type="match status" value="1"/>
</dbReference>
<dbReference type="GO" id="GO:0045881">
    <property type="term" value="P:positive regulation of sporulation resulting in formation of a cellular spore"/>
    <property type="evidence" value="ECO:0007669"/>
    <property type="project" value="TreeGrafter"/>
</dbReference>
<dbReference type="Gene3D" id="1.10.10.2830">
    <property type="match status" value="1"/>
</dbReference>
<dbReference type="Proteomes" id="UP000425960">
    <property type="component" value="Chromosome"/>
</dbReference>
<dbReference type="CDD" id="cd16393">
    <property type="entry name" value="SPO0J_N"/>
    <property type="match status" value="1"/>
</dbReference>
<reference evidence="5 6" key="1">
    <citation type="submission" date="2019-11" db="EMBL/GenBank/DDBJ databases">
        <title>Comparative genomics of hydrocarbon-degrading Desulfosarcina strains.</title>
        <authorList>
            <person name="Watanabe M."/>
            <person name="Kojima H."/>
            <person name="Fukui M."/>
        </authorList>
    </citation>
    <scope>NUCLEOTIDE SEQUENCE [LARGE SCALE GENOMIC DNA]</scope>
    <source>
        <strain evidence="5 6">28bB2T</strain>
    </source>
</reference>
<evidence type="ECO:0000259" key="4">
    <source>
        <dbReference type="SMART" id="SM00470"/>
    </source>
</evidence>
<keyword evidence="3" id="KW-0238">DNA-binding</keyword>
<evidence type="ECO:0000313" key="6">
    <source>
        <dbReference type="Proteomes" id="UP000425960"/>
    </source>
</evidence>
<dbReference type="InterPro" id="IPR004437">
    <property type="entry name" value="ParB/RepB/Spo0J"/>
</dbReference>
<accession>A0A5K7ZMY8</accession>
<evidence type="ECO:0000256" key="2">
    <source>
        <dbReference type="ARBA" id="ARBA00022829"/>
    </source>
</evidence>
<dbReference type="AlphaFoldDB" id="A0A5K7ZMY8"/>
<dbReference type="GO" id="GO:0003677">
    <property type="term" value="F:DNA binding"/>
    <property type="evidence" value="ECO:0007669"/>
    <property type="project" value="UniProtKB-KW"/>
</dbReference>
<dbReference type="FunFam" id="1.10.10.2830:FF:000001">
    <property type="entry name" value="Chromosome partitioning protein ParB"/>
    <property type="match status" value="1"/>
</dbReference>
<evidence type="ECO:0000256" key="1">
    <source>
        <dbReference type="ARBA" id="ARBA00006295"/>
    </source>
</evidence>